<organism evidence="1 2">
    <name type="scientific">Salmonella enterica subsp. enterica serovar Bovismorbificans</name>
    <dbReference type="NCBI Taxonomy" id="58097"/>
    <lineage>
        <taxon>Bacteria</taxon>
        <taxon>Pseudomonadati</taxon>
        <taxon>Pseudomonadota</taxon>
        <taxon>Gammaproteobacteria</taxon>
        <taxon>Enterobacterales</taxon>
        <taxon>Enterobacteriaceae</taxon>
        <taxon>Salmonella</taxon>
    </lineage>
</organism>
<dbReference type="Proteomes" id="UP000039541">
    <property type="component" value="Unassembled WGS sequence"/>
</dbReference>
<sequence>MGDSRGDKITRHHFSTLVNQLIKRVLTVGAWFAPDNWACLVIHGVAATVNVFTVGFHVTLLEVGGETVHILVVRQNGFGFRAEEIVVPDANQRQQNG</sequence>
<evidence type="ECO:0000313" key="1">
    <source>
        <dbReference type="EMBL" id="CNU64367.1"/>
    </source>
</evidence>
<protein>
    <submittedName>
        <fullName evidence="1">Uncharacterized protein</fullName>
    </submittedName>
</protein>
<proteinExistence type="predicted"/>
<dbReference type="EMBL" id="CQPC01000047">
    <property type="protein sequence ID" value="CNU64367.1"/>
    <property type="molecule type" value="Genomic_DNA"/>
</dbReference>
<name>A0A655DFW2_SALET</name>
<gene>
    <name evidence="1" type="ORF">ERS008202_03211</name>
</gene>
<accession>A0A655DFW2</accession>
<reference evidence="1 2" key="1">
    <citation type="submission" date="2015-03" db="EMBL/GenBank/DDBJ databases">
        <authorList>
            <consortium name="Pathogen Informatics"/>
        </authorList>
    </citation>
    <scope>NUCLEOTIDE SEQUENCE [LARGE SCALE GENOMIC DNA]</scope>
    <source>
        <strain evidence="1 2">3476</strain>
    </source>
</reference>
<evidence type="ECO:0000313" key="2">
    <source>
        <dbReference type="Proteomes" id="UP000039541"/>
    </source>
</evidence>
<dbReference type="AlphaFoldDB" id="A0A655DFW2"/>